<proteinExistence type="evidence at transcript level"/>
<keyword evidence="7 10" id="KW-0560">Oxidoreductase</keyword>
<dbReference type="GO" id="GO:0004499">
    <property type="term" value="F:N,N-dimethylaniline monooxygenase activity"/>
    <property type="evidence" value="ECO:0007669"/>
    <property type="project" value="InterPro"/>
</dbReference>
<dbReference type="GO" id="GO:0103075">
    <property type="term" value="F:indole-3-pyruvate monooxygenase activity"/>
    <property type="evidence" value="ECO:0007669"/>
    <property type="project" value="UniProtKB-EC"/>
</dbReference>
<evidence type="ECO:0000256" key="9">
    <source>
        <dbReference type="ARBA" id="ARBA00047707"/>
    </source>
</evidence>
<keyword evidence="8" id="KW-0073">Auxin biosynthesis</keyword>
<comment type="catalytic activity">
    <reaction evidence="9">
        <text>indole-3-pyruvate + NADPH + O2 + H(+) = (indol-3-yl)acetate + CO2 + NADP(+) + H2O</text>
        <dbReference type="Rhea" id="RHEA:34331"/>
        <dbReference type="ChEBI" id="CHEBI:15377"/>
        <dbReference type="ChEBI" id="CHEBI:15378"/>
        <dbReference type="ChEBI" id="CHEBI:15379"/>
        <dbReference type="ChEBI" id="CHEBI:16526"/>
        <dbReference type="ChEBI" id="CHEBI:17640"/>
        <dbReference type="ChEBI" id="CHEBI:30854"/>
        <dbReference type="ChEBI" id="CHEBI:57783"/>
        <dbReference type="ChEBI" id="CHEBI:58349"/>
        <dbReference type="EC" id="1.14.13.168"/>
    </reaction>
</comment>
<evidence type="ECO:0000256" key="5">
    <source>
        <dbReference type="ARBA" id="ARBA00022827"/>
    </source>
</evidence>
<keyword evidence="6" id="KW-0521">NADP</keyword>
<keyword evidence="5 10" id="KW-0274">FAD</keyword>
<dbReference type="EMBL" id="JF922292">
    <property type="protein sequence ID" value="AFG16921.1"/>
    <property type="molecule type" value="mRNA"/>
</dbReference>
<dbReference type="PRINTS" id="PR00469">
    <property type="entry name" value="PNDRDTASEII"/>
</dbReference>
<dbReference type="PRINTS" id="PR00368">
    <property type="entry name" value="FADPNR"/>
</dbReference>
<dbReference type="PANTHER" id="PTHR43539">
    <property type="entry name" value="FLAVIN-BINDING MONOOXYGENASE-LIKE PROTEIN (AFU_ORTHOLOGUE AFUA_4G09220)"/>
    <property type="match status" value="1"/>
</dbReference>
<comment type="similarity">
    <text evidence="3 10">Belongs to the FMO family.</text>
</comment>
<evidence type="ECO:0000256" key="3">
    <source>
        <dbReference type="ARBA" id="ARBA00009183"/>
    </source>
</evidence>
<accession>I6PAP8</accession>
<gene>
    <name evidence="11" type="primary">YUC1</name>
</gene>
<dbReference type="PIRSF" id="PIRSF000332">
    <property type="entry name" value="FMO"/>
    <property type="match status" value="1"/>
</dbReference>
<name>I6PAP8_FRAVE</name>
<evidence type="ECO:0000256" key="2">
    <source>
        <dbReference type="ARBA" id="ARBA00004814"/>
    </source>
</evidence>
<evidence type="ECO:0000313" key="11">
    <source>
        <dbReference type="EMBL" id="AFG16921.1"/>
    </source>
</evidence>
<comment type="pathway">
    <text evidence="2">Plant hormone metabolism; auxin biosynthesis.</text>
</comment>
<dbReference type="EC" id="1.-.-.-" evidence="10"/>
<evidence type="ECO:0000256" key="6">
    <source>
        <dbReference type="ARBA" id="ARBA00022857"/>
    </source>
</evidence>
<dbReference type="PANTHER" id="PTHR43539:SF9">
    <property type="entry name" value="INDOLE-3-PYRUVATE MONOOXYGENASE YUCCA11-RELATED"/>
    <property type="match status" value="1"/>
</dbReference>
<keyword evidence="4 10" id="KW-0285">Flavoprotein</keyword>
<keyword evidence="10" id="KW-0503">Monooxygenase</keyword>
<dbReference type="InterPro" id="IPR000960">
    <property type="entry name" value="Flavin_mOase"/>
</dbReference>
<sequence length="384" mass="42850">MEEVDVVIIGAGPAGLATSACLNRLNISNVMLEREDCCASLWKNRSYDRLKLHLAKQFCELPYMPFPENTPTYVPRKEFIQYLDTYVSTFKINPLYHRSVETASFDEDVGKWCVLVNNTELGVQESYYAKFLVAATGENGEGYLPETNGLGSFKGEIIHSSEYGNGNKYRGKNVLVVGSGNSGMEIAYDLSNSGANTSIVIRSSVHVLTKEIVFIGMVLSKYVPIMVVDGIVMFLTKLKFGNLSKYGIQNPKMGPFHIKQNEGHSPIIDVGTIKKIKSGDIQVLPSITNIEGNEIRFENGYLKWYDAIVFATGYKSTVLKWLKDENNLFGDNGMPKKSFPNHWKSQNGLYCAGFSKRGLFGISYDAQHISNDISFSLNQSDRNI</sequence>
<dbReference type="Pfam" id="PF00743">
    <property type="entry name" value="FMO-like"/>
    <property type="match status" value="1"/>
</dbReference>
<reference evidence="11" key="1">
    <citation type="submission" date="2011-05" db="EMBL/GenBank/DDBJ databases">
        <title>Isolation and characterization of YUCCA family genes in woodland strawberry.</title>
        <authorList>
            <person name="Liu H."/>
            <person name="Zhang L."/>
            <person name="Gao Q.-H."/>
            <person name="Duan K."/>
        </authorList>
    </citation>
    <scope>NUCLEOTIDE SEQUENCE</scope>
    <source>
        <tissue evidence="11">Runner</tissue>
    </source>
</reference>
<evidence type="ECO:0000256" key="7">
    <source>
        <dbReference type="ARBA" id="ARBA00023002"/>
    </source>
</evidence>
<dbReference type="GO" id="GO:0050661">
    <property type="term" value="F:NADP binding"/>
    <property type="evidence" value="ECO:0007669"/>
    <property type="project" value="InterPro"/>
</dbReference>
<evidence type="ECO:0000256" key="4">
    <source>
        <dbReference type="ARBA" id="ARBA00022630"/>
    </source>
</evidence>
<organism evidence="11">
    <name type="scientific">Fragaria vesca</name>
    <name type="common">Woodland strawberry</name>
    <name type="synonym">Potentilla vesca</name>
    <dbReference type="NCBI Taxonomy" id="57918"/>
    <lineage>
        <taxon>Eukaryota</taxon>
        <taxon>Viridiplantae</taxon>
        <taxon>Streptophyta</taxon>
        <taxon>Embryophyta</taxon>
        <taxon>Tracheophyta</taxon>
        <taxon>Spermatophyta</taxon>
        <taxon>Magnoliopsida</taxon>
        <taxon>eudicotyledons</taxon>
        <taxon>Gunneridae</taxon>
        <taxon>Pentapetalae</taxon>
        <taxon>rosids</taxon>
        <taxon>fabids</taxon>
        <taxon>Rosales</taxon>
        <taxon>Rosaceae</taxon>
        <taxon>Rosoideae</taxon>
        <taxon>Potentilleae</taxon>
        <taxon>Fragariinae</taxon>
        <taxon>Fragaria</taxon>
    </lineage>
</organism>
<dbReference type="Gene3D" id="3.50.50.60">
    <property type="entry name" value="FAD/NAD(P)-binding domain"/>
    <property type="match status" value="1"/>
</dbReference>
<dbReference type="AlphaFoldDB" id="I6PAP8"/>
<dbReference type="InterPro" id="IPR036188">
    <property type="entry name" value="FAD/NAD-bd_sf"/>
</dbReference>
<comment type="cofactor">
    <cofactor evidence="1 10">
        <name>FAD</name>
        <dbReference type="ChEBI" id="CHEBI:57692"/>
    </cofactor>
</comment>
<dbReference type="InterPro" id="IPR050982">
    <property type="entry name" value="Auxin_biosynth/cation_transpt"/>
</dbReference>
<dbReference type="GO" id="GO:0009851">
    <property type="term" value="P:auxin biosynthetic process"/>
    <property type="evidence" value="ECO:0007669"/>
    <property type="project" value="UniProtKB-KW"/>
</dbReference>
<protein>
    <recommendedName>
        <fullName evidence="10">Flavin-containing monooxygenase</fullName>
        <ecNumber evidence="10">1.-.-.-</ecNumber>
    </recommendedName>
</protein>
<dbReference type="GO" id="GO:0050660">
    <property type="term" value="F:flavin adenine dinucleotide binding"/>
    <property type="evidence" value="ECO:0007669"/>
    <property type="project" value="InterPro"/>
</dbReference>
<dbReference type="SUPFAM" id="SSF51905">
    <property type="entry name" value="FAD/NAD(P)-binding domain"/>
    <property type="match status" value="2"/>
</dbReference>
<evidence type="ECO:0000256" key="8">
    <source>
        <dbReference type="ARBA" id="ARBA00023070"/>
    </source>
</evidence>
<dbReference type="InterPro" id="IPR020946">
    <property type="entry name" value="Flavin_mOase-like"/>
</dbReference>
<evidence type="ECO:0000256" key="1">
    <source>
        <dbReference type="ARBA" id="ARBA00001974"/>
    </source>
</evidence>
<evidence type="ECO:0000256" key="10">
    <source>
        <dbReference type="RuleBase" id="RU361177"/>
    </source>
</evidence>